<name>A0A4Z2H9M8_9TELE</name>
<protein>
    <submittedName>
        <fullName evidence="1">Uncharacterized protein</fullName>
    </submittedName>
</protein>
<proteinExistence type="predicted"/>
<gene>
    <name evidence="1" type="ORF">EYF80_027800</name>
</gene>
<comment type="caution">
    <text evidence="1">The sequence shown here is derived from an EMBL/GenBank/DDBJ whole genome shotgun (WGS) entry which is preliminary data.</text>
</comment>
<keyword evidence="2" id="KW-1185">Reference proteome</keyword>
<evidence type="ECO:0000313" key="1">
    <source>
        <dbReference type="EMBL" id="TNN61965.1"/>
    </source>
</evidence>
<accession>A0A4Z2H9M8</accession>
<dbReference type="Proteomes" id="UP000314294">
    <property type="component" value="Unassembled WGS sequence"/>
</dbReference>
<dbReference type="AlphaFoldDB" id="A0A4Z2H9M8"/>
<sequence length="170" mass="18409">MPPESLGYCWQCQAPPLSISELSVHASSRNTGSADVSVLRPPTELVNQTAGSRRQRWPLNQMKVDFKASRTGDGISALPNPTGGGRELHFINAPASSIRDEEGKLASAFLCLLSVAGQVINTDVLLIRRFLEPYTKFVPRMEDNADASSSASELALGEEYQISSLIICCN</sequence>
<dbReference type="EMBL" id="SRLO01000304">
    <property type="protein sequence ID" value="TNN61965.1"/>
    <property type="molecule type" value="Genomic_DNA"/>
</dbReference>
<evidence type="ECO:0000313" key="2">
    <source>
        <dbReference type="Proteomes" id="UP000314294"/>
    </source>
</evidence>
<reference evidence="1 2" key="1">
    <citation type="submission" date="2019-03" db="EMBL/GenBank/DDBJ databases">
        <title>First draft genome of Liparis tanakae, snailfish: a comprehensive survey of snailfish specific genes.</title>
        <authorList>
            <person name="Kim W."/>
            <person name="Song I."/>
            <person name="Jeong J.-H."/>
            <person name="Kim D."/>
            <person name="Kim S."/>
            <person name="Ryu S."/>
            <person name="Song J.Y."/>
            <person name="Lee S.K."/>
        </authorList>
    </citation>
    <scope>NUCLEOTIDE SEQUENCE [LARGE SCALE GENOMIC DNA]</scope>
    <source>
        <tissue evidence="1">Muscle</tissue>
    </source>
</reference>
<organism evidence="1 2">
    <name type="scientific">Liparis tanakae</name>
    <name type="common">Tanaka's snailfish</name>
    <dbReference type="NCBI Taxonomy" id="230148"/>
    <lineage>
        <taxon>Eukaryota</taxon>
        <taxon>Metazoa</taxon>
        <taxon>Chordata</taxon>
        <taxon>Craniata</taxon>
        <taxon>Vertebrata</taxon>
        <taxon>Euteleostomi</taxon>
        <taxon>Actinopterygii</taxon>
        <taxon>Neopterygii</taxon>
        <taxon>Teleostei</taxon>
        <taxon>Neoteleostei</taxon>
        <taxon>Acanthomorphata</taxon>
        <taxon>Eupercaria</taxon>
        <taxon>Perciformes</taxon>
        <taxon>Cottioidei</taxon>
        <taxon>Cottales</taxon>
        <taxon>Liparidae</taxon>
        <taxon>Liparis</taxon>
    </lineage>
</organism>